<dbReference type="GO" id="GO:0005524">
    <property type="term" value="F:ATP binding"/>
    <property type="evidence" value="ECO:0007669"/>
    <property type="project" value="UniProtKB-KW"/>
</dbReference>
<keyword evidence="3" id="KW-0547">Nucleotide-binding</keyword>
<organism evidence="12">
    <name type="scientific">freshwater metagenome</name>
    <dbReference type="NCBI Taxonomy" id="449393"/>
    <lineage>
        <taxon>unclassified sequences</taxon>
        <taxon>metagenomes</taxon>
        <taxon>ecological metagenomes</taxon>
    </lineage>
</organism>
<dbReference type="PROSITE" id="PS50929">
    <property type="entry name" value="ABC_TM1F"/>
    <property type="match status" value="1"/>
</dbReference>
<feature type="domain" description="ABC transmembrane type-1" evidence="9">
    <location>
        <begin position="23"/>
        <end position="303"/>
    </location>
</feature>
<keyword evidence="2 7" id="KW-0812">Transmembrane</keyword>
<dbReference type="GO" id="GO:0140359">
    <property type="term" value="F:ABC-type transporter activity"/>
    <property type="evidence" value="ECO:0007669"/>
    <property type="project" value="InterPro"/>
</dbReference>
<evidence type="ECO:0000313" key="10">
    <source>
        <dbReference type="EMBL" id="CAB4540942.1"/>
    </source>
</evidence>
<dbReference type="AlphaFoldDB" id="A0A6J6S0M3"/>
<feature type="transmembrane region" description="Helical" evidence="7">
    <location>
        <begin position="20"/>
        <end position="48"/>
    </location>
</feature>
<proteinExistence type="predicted"/>
<evidence type="ECO:0000256" key="4">
    <source>
        <dbReference type="ARBA" id="ARBA00022840"/>
    </source>
</evidence>
<dbReference type="NCBIfam" id="TIGR02857">
    <property type="entry name" value="CydD"/>
    <property type="match status" value="1"/>
</dbReference>
<dbReference type="GO" id="GO:0016020">
    <property type="term" value="C:membrane"/>
    <property type="evidence" value="ECO:0007669"/>
    <property type="project" value="UniProtKB-SubCell"/>
</dbReference>
<evidence type="ECO:0000256" key="5">
    <source>
        <dbReference type="ARBA" id="ARBA00022989"/>
    </source>
</evidence>
<dbReference type="InterPro" id="IPR003439">
    <property type="entry name" value="ABC_transporter-like_ATP-bd"/>
</dbReference>
<dbReference type="InterPro" id="IPR011527">
    <property type="entry name" value="ABC1_TM_dom"/>
</dbReference>
<name>A0A6J6S0M3_9ZZZZ</name>
<evidence type="ECO:0000256" key="2">
    <source>
        <dbReference type="ARBA" id="ARBA00022692"/>
    </source>
</evidence>
<dbReference type="Gene3D" id="1.20.1560.10">
    <property type="entry name" value="ABC transporter type 1, transmembrane domain"/>
    <property type="match status" value="1"/>
</dbReference>
<dbReference type="Gene3D" id="3.40.50.300">
    <property type="entry name" value="P-loop containing nucleotide triphosphate hydrolases"/>
    <property type="match status" value="1"/>
</dbReference>
<dbReference type="Pfam" id="PF00664">
    <property type="entry name" value="ABC_membrane"/>
    <property type="match status" value="1"/>
</dbReference>
<dbReference type="InterPro" id="IPR039421">
    <property type="entry name" value="Type_1_exporter"/>
</dbReference>
<evidence type="ECO:0000259" key="9">
    <source>
        <dbReference type="PROSITE" id="PS50929"/>
    </source>
</evidence>
<dbReference type="EMBL" id="CAEZUD010000103">
    <property type="protein sequence ID" value="CAB4600319.1"/>
    <property type="molecule type" value="Genomic_DNA"/>
</dbReference>
<evidence type="ECO:0000313" key="11">
    <source>
        <dbReference type="EMBL" id="CAB4600319.1"/>
    </source>
</evidence>
<keyword evidence="6 7" id="KW-0472">Membrane</keyword>
<sequence>MKPLDPRLLRYSRSSRGFILSTVAISVAMAVLTLIQAFYIASIIVAIFQKQAGFSLSDSRILILLALFIGRAALNFSSEWLSALASTKIRTELRTKLLHKALSDGSTTSHEMGSAQLSVLASTGINNLDAYFSKFLPQLFIAGVVPVMVGISITIADWKSGVIVLLTIPLIPLFGILIGRFTATATAQKWETMGVLSGHFLDLLSGLTTLKVYGRAHKQEEKIRAVGNSYRTETMSVLRISFLSSLALELVATLSVALIAVAIGLRLVGGSLTLFTGLLVLILAPEVYWPIRQVASYFHAASDGMEVFRQIYEVLERPTRSGKIEVEEITAISWSELTVQYPERATVKIPAGQLSKGAVHAVIGASGSGKSTLINILMGFTSPTSGDVLISTNQGTFSITELDVDSLRKNIAWMPQEPKFPYATIKQVLLHAKPEATQIELESVLESVGLELRDLSNGLSTILGTLTQPLSIGQLRKIALARAVLKGAQVLLIDEPSASVDDTSEEIIDALLHREAALGKLVLVVSHRPLLAVHADAQTDMSRLPRSARMA</sequence>
<evidence type="ECO:0000259" key="8">
    <source>
        <dbReference type="PROSITE" id="PS50893"/>
    </source>
</evidence>
<dbReference type="GO" id="GO:0016887">
    <property type="term" value="F:ATP hydrolysis activity"/>
    <property type="evidence" value="ECO:0007669"/>
    <property type="project" value="InterPro"/>
</dbReference>
<protein>
    <submittedName>
        <fullName evidence="12">Unannotated protein</fullName>
    </submittedName>
</protein>
<keyword evidence="5 7" id="KW-1133">Transmembrane helix</keyword>
<dbReference type="PROSITE" id="PS50893">
    <property type="entry name" value="ABC_TRANSPORTER_2"/>
    <property type="match status" value="1"/>
</dbReference>
<dbReference type="InterPro" id="IPR027417">
    <property type="entry name" value="P-loop_NTPase"/>
</dbReference>
<evidence type="ECO:0000256" key="1">
    <source>
        <dbReference type="ARBA" id="ARBA00004141"/>
    </source>
</evidence>
<dbReference type="CDD" id="cd18584">
    <property type="entry name" value="ABC_6TM_AarD_CydD"/>
    <property type="match status" value="1"/>
</dbReference>
<evidence type="ECO:0000256" key="7">
    <source>
        <dbReference type="SAM" id="Phobius"/>
    </source>
</evidence>
<comment type="subcellular location">
    <subcellularLocation>
        <location evidence="1">Membrane</location>
        <topology evidence="1">Multi-pass membrane protein</topology>
    </subcellularLocation>
</comment>
<evidence type="ECO:0000256" key="3">
    <source>
        <dbReference type="ARBA" id="ARBA00022741"/>
    </source>
</evidence>
<dbReference type="InterPro" id="IPR003593">
    <property type="entry name" value="AAA+_ATPase"/>
</dbReference>
<keyword evidence="4" id="KW-0067">ATP-binding</keyword>
<dbReference type="SMART" id="SM00382">
    <property type="entry name" value="AAA"/>
    <property type="match status" value="1"/>
</dbReference>
<feature type="transmembrane region" description="Helical" evidence="7">
    <location>
        <begin position="135"/>
        <end position="155"/>
    </location>
</feature>
<evidence type="ECO:0000313" key="12">
    <source>
        <dbReference type="EMBL" id="CAB4728127.1"/>
    </source>
</evidence>
<feature type="transmembrane region" description="Helical" evidence="7">
    <location>
        <begin position="162"/>
        <end position="183"/>
    </location>
</feature>
<feature type="transmembrane region" description="Helical" evidence="7">
    <location>
        <begin position="240"/>
        <end position="265"/>
    </location>
</feature>
<feature type="transmembrane region" description="Helical" evidence="7">
    <location>
        <begin position="271"/>
        <end position="289"/>
    </location>
</feature>
<dbReference type="InterPro" id="IPR036640">
    <property type="entry name" value="ABC1_TM_sf"/>
</dbReference>
<evidence type="ECO:0000256" key="6">
    <source>
        <dbReference type="ARBA" id="ARBA00023136"/>
    </source>
</evidence>
<feature type="transmembrane region" description="Helical" evidence="7">
    <location>
        <begin position="60"/>
        <end position="78"/>
    </location>
</feature>
<dbReference type="SUPFAM" id="SSF52540">
    <property type="entry name" value="P-loop containing nucleoside triphosphate hydrolases"/>
    <property type="match status" value="1"/>
</dbReference>
<dbReference type="EMBL" id="CAEZSC010000074">
    <property type="protein sequence ID" value="CAB4540942.1"/>
    <property type="molecule type" value="Genomic_DNA"/>
</dbReference>
<accession>A0A6J6S0M3</accession>
<gene>
    <name evidence="10" type="ORF">UFOPK1380_01040</name>
    <name evidence="11" type="ORF">UFOPK1778_01225</name>
    <name evidence="12" type="ORF">UFOPK2689_01017</name>
</gene>
<reference evidence="12" key="1">
    <citation type="submission" date="2020-05" db="EMBL/GenBank/DDBJ databases">
        <authorList>
            <person name="Chiriac C."/>
            <person name="Salcher M."/>
            <person name="Ghai R."/>
            <person name="Kavagutti S V."/>
        </authorList>
    </citation>
    <scope>NUCLEOTIDE SEQUENCE</scope>
</reference>
<dbReference type="GO" id="GO:0042883">
    <property type="term" value="P:cysteine transport"/>
    <property type="evidence" value="ECO:0007669"/>
    <property type="project" value="InterPro"/>
</dbReference>
<dbReference type="PANTHER" id="PTHR24221">
    <property type="entry name" value="ATP-BINDING CASSETTE SUB-FAMILY B"/>
    <property type="match status" value="1"/>
</dbReference>
<feature type="domain" description="ABC transporter" evidence="8">
    <location>
        <begin position="324"/>
        <end position="551"/>
    </location>
</feature>
<dbReference type="InterPro" id="IPR014216">
    <property type="entry name" value="ABC_transptr_CydD"/>
</dbReference>
<dbReference type="PANTHER" id="PTHR24221:SF590">
    <property type="entry name" value="COMPONENT LINKED WITH THE ASSEMBLY OF CYTOCHROME' TRANSPORT TRANSMEMBRANE ATP-BINDING PROTEIN ABC TRANSPORTER CYDD-RELATED"/>
    <property type="match status" value="1"/>
</dbReference>
<dbReference type="EMBL" id="CAEZYL010000075">
    <property type="protein sequence ID" value="CAB4728127.1"/>
    <property type="molecule type" value="Genomic_DNA"/>
</dbReference>
<dbReference type="SUPFAM" id="SSF90123">
    <property type="entry name" value="ABC transporter transmembrane region"/>
    <property type="match status" value="1"/>
</dbReference>
<dbReference type="Pfam" id="PF00005">
    <property type="entry name" value="ABC_tran"/>
    <property type="match status" value="1"/>
</dbReference>